<comment type="caution">
    <text evidence="4">The sequence shown here is derived from an EMBL/GenBank/DDBJ whole genome shotgun (WGS) entry which is preliminary data.</text>
</comment>
<feature type="domain" description="J" evidence="3">
    <location>
        <begin position="81"/>
        <end position="146"/>
    </location>
</feature>
<evidence type="ECO:0000256" key="1">
    <source>
        <dbReference type="ARBA" id="ARBA00023186"/>
    </source>
</evidence>
<dbReference type="Proteomes" id="UP000885690">
    <property type="component" value="Unassembled WGS sequence"/>
</dbReference>
<evidence type="ECO:0000313" key="4">
    <source>
        <dbReference type="EMBL" id="HDD52907.1"/>
    </source>
</evidence>
<dbReference type="Pfam" id="PF00226">
    <property type="entry name" value="DnaJ"/>
    <property type="match status" value="1"/>
</dbReference>
<dbReference type="CDD" id="cd06257">
    <property type="entry name" value="DnaJ"/>
    <property type="match status" value="1"/>
</dbReference>
<accession>A0A7C0U616</accession>
<organism evidence="4">
    <name type="scientific">Thermosulfidibacter takaii</name>
    <dbReference type="NCBI Taxonomy" id="412593"/>
    <lineage>
        <taxon>Bacteria</taxon>
        <taxon>Pseudomonadati</taxon>
        <taxon>Thermosulfidibacterota</taxon>
        <taxon>Thermosulfidibacteria</taxon>
        <taxon>Thermosulfidibacterales</taxon>
        <taxon>Thermosulfidibacteraceae</taxon>
    </lineage>
</organism>
<dbReference type="SMART" id="SM00271">
    <property type="entry name" value="DnaJ"/>
    <property type="match status" value="1"/>
</dbReference>
<dbReference type="InterPro" id="IPR036869">
    <property type="entry name" value="J_dom_sf"/>
</dbReference>
<dbReference type="SUPFAM" id="SSF46565">
    <property type="entry name" value="Chaperone J-domain"/>
    <property type="match status" value="1"/>
</dbReference>
<dbReference type="AlphaFoldDB" id="A0A7C0U616"/>
<dbReference type="EMBL" id="DQWS01000095">
    <property type="protein sequence ID" value="HDD52907.1"/>
    <property type="molecule type" value="Genomic_DNA"/>
</dbReference>
<proteinExistence type="predicted"/>
<evidence type="ECO:0000259" key="3">
    <source>
        <dbReference type="PROSITE" id="PS50076"/>
    </source>
</evidence>
<dbReference type="PANTHER" id="PTHR44360:SF1">
    <property type="entry name" value="DNAJ HOMOLOG SUBFAMILY B MEMBER 9"/>
    <property type="match status" value="1"/>
</dbReference>
<feature type="compositionally biased region" description="Polar residues" evidence="2">
    <location>
        <begin position="253"/>
        <end position="266"/>
    </location>
</feature>
<dbReference type="InterPro" id="IPR001623">
    <property type="entry name" value="DnaJ_domain"/>
</dbReference>
<feature type="region of interest" description="Disordered" evidence="2">
    <location>
        <begin position="197"/>
        <end position="309"/>
    </location>
</feature>
<name>A0A7C0U616_9BACT</name>
<dbReference type="PRINTS" id="PR00625">
    <property type="entry name" value="JDOMAIN"/>
</dbReference>
<keyword evidence="1" id="KW-0143">Chaperone</keyword>
<evidence type="ECO:0000256" key="2">
    <source>
        <dbReference type="SAM" id="MobiDB-lite"/>
    </source>
</evidence>
<sequence>MKRGFLREILDDVARGKDLVSLFMAPGRSPSQVWMALNTLVDMGEGPLFRKVAAKYRVDPSYLLHRIQGLLHQVEELRKEDPYSLLGVGYTASPSEIHRRWKELMQEWHPDKRGGDPEAQEACRKINEAYELLKDRDRRREYDRRYVPLLAVLREVAEGAQTCHVPSSRRWPRFAVLGLTAVLAIVVLVLLRVSSKGPAPSPSRVAALAPAPQSRPQSVPKPAPLQSQPQSPSIPAPKSESRLTPLLAERETYSSSSKEVQGTSERVSSKKVEKSVVSSVYEAFSPPKVAGEMEKKEESSLEHSKSNPF</sequence>
<dbReference type="GO" id="GO:0051087">
    <property type="term" value="F:protein-folding chaperone binding"/>
    <property type="evidence" value="ECO:0007669"/>
    <property type="project" value="TreeGrafter"/>
</dbReference>
<reference evidence="4" key="1">
    <citation type="journal article" date="2020" name="mSystems">
        <title>Genome- and Community-Level Interaction Insights into Carbon Utilization and Element Cycling Functions of Hydrothermarchaeota in Hydrothermal Sediment.</title>
        <authorList>
            <person name="Zhou Z."/>
            <person name="Liu Y."/>
            <person name="Xu W."/>
            <person name="Pan J."/>
            <person name="Luo Z.H."/>
            <person name="Li M."/>
        </authorList>
    </citation>
    <scope>NUCLEOTIDE SEQUENCE [LARGE SCALE GENOMIC DNA]</scope>
    <source>
        <strain evidence="4">HyVt-115</strain>
    </source>
</reference>
<dbReference type="GO" id="GO:0036503">
    <property type="term" value="P:ERAD pathway"/>
    <property type="evidence" value="ECO:0007669"/>
    <property type="project" value="TreeGrafter"/>
</dbReference>
<gene>
    <name evidence="4" type="ORF">ENF32_02415</name>
</gene>
<dbReference type="Gene3D" id="1.10.287.110">
    <property type="entry name" value="DnaJ domain"/>
    <property type="match status" value="1"/>
</dbReference>
<dbReference type="GO" id="GO:0051787">
    <property type="term" value="F:misfolded protein binding"/>
    <property type="evidence" value="ECO:0007669"/>
    <property type="project" value="TreeGrafter"/>
</dbReference>
<feature type="non-terminal residue" evidence="4">
    <location>
        <position position="309"/>
    </location>
</feature>
<dbReference type="PANTHER" id="PTHR44360">
    <property type="entry name" value="DNAJ HOMOLOG SUBFAMILY B MEMBER 9"/>
    <property type="match status" value="1"/>
</dbReference>
<dbReference type="PROSITE" id="PS50076">
    <property type="entry name" value="DNAJ_2"/>
    <property type="match status" value="1"/>
</dbReference>
<protein>
    <recommendedName>
        <fullName evidence="3">J domain-containing protein</fullName>
    </recommendedName>
</protein>
<feature type="compositionally biased region" description="Basic and acidic residues" evidence="2">
    <location>
        <begin position="291"/>
        <end position="309"/>
    </location>
</feature>
<feature type="compositionally biased region" description="Low complexity" evidence="2">
    <location>
        <begin position="224"/>
        <end position="238"/>
    </location>
</feature>
<dbReference type="InterPro" id="IPR051948">
    <property type="entry name" value="Hsp70_co-chaperone_J-domain"/>
</dbReference>